<dbReference type="Gene3D" id="1.10.150.280">
    <property type="entry name" value="AF1531-like domain"/>
    <property type="match status" value="1"/>
</dbReference>
<gene>
    <name evidence="3" type="ORF">BJN41_09695</name>
</gene>
<dbReference type="GO" id="GO:0006281">
    <property type="term" value="P:DNA repair"/>
    <property type="evidence" value="ECO:0007669"/>
    <property type="project" value="InterPro"/>
</dbReference>
<dbReference type="PANTHER" id="PTHR21180:SF32">
    <property type="entry name" value="ENDONUCLEASE_EXONUCLEASE_PHOSPHATASE FAMILY DOMAIN-CONTAINING PROTEIN 1"/>
    <property type="match status" value="1"/>
</dbReference>
<dbReference type="eggNOG" id="COG1555">
    <property type="taxonomic scope" value="Bacteria"/>
</dbReference>
<dbReference type="Proteomes" id="UP000186931">
    <property type="component" value="Unassembled WGS sequence"/>
</dbReference>
<dbReference type="InterPro" id="IPR003583">
    <property type="entry name" value="Hlx-hairpin-Hlx_DNA-bd_motif"/>
</dbReference>
<keyword evidence="1" id="KW-0732">Signal</keyword>
<evidence type="ECO:0000313" key="3">
    <source>
        <dbReference type="EMBL" id="OFE43117.1"/>
    </source>
</evidence>
<dbReference type="InterPro" id="IPR051675">
    <property type="entry name" value="Endo/Exo/Phosphatase_dom_1"/>
</dbReference>
<organism evidence="3 4">
    <name type="scientific">Acinetobacter towneri</name>
    <dbReference type="NCBI Taxonomy" id="202956"/>
    <lineage>
        <taxon>Bacteria</taxon>
        <taxon>Pseudomonadati</taxon>
        <taxon>Pseudomonadota</taxon>
        <taxon>Gammaproteobacteria</taxon>
        <taxon>Moraxellales</taxon>
        <taxon>Moraxellaceae</taxon>
        <taxon>Acinetobacter</taxon>
    </lineage>
</organism>
<dbReference type="AlphaFoldDB" id="A0A1E8E0J2"/>
<dbReference type="SUPFAM" id="SSF47781">
    <property type="entry name" value="RuvA domain 2-like"/>
    <property type="match status" value="1"/>
</dbReference>
<feature type="chain" id="PRO_5009213256" description="Helix-hairpin-helix DNA-binding motif class 1 domain-containing protein" evidence="1">
    <location>
        <begin position="36"/>
        <end position="155"/>
    </location>
</feature>
<evidence type="ECO:0000256" key="1">
    <source>
        <dbReference type="SAM" id="SignalP"/>
    </source>
</evidence>
<feature type="domain" description="Helix-hairpin-helix DNA-binding motif class 1" evidence="2">
    <location>
        <begin position="103"/>
        <end position="122"/>
    </location>
</feature>
<dbReference type="SMART" id="SM00278">
    <property type="entry name" value="HhH1"/>
    <property type="match status" value="2"/>
</dbReference>
<reference evidence="3 4" key="1">
    <citation type="submission" date="2016-10" db="EMBL/GenBank/DDBJ databases">
        <title>Genome of airborne Acinetobacter sp. 5-2Ac02 in the hospital environment: Species near to Acinetobacter towneri.</title>
        <authorList>
            <person name="Barbosa B."/>
            <person name="Fernandez-Garcia L."/>
            <person name="Gato E."/>
            <person name="Leao R."/>
            <person name="Albano R."/>
            <person name="Fernandez B."/>
            <person name="Fernandez-Cuenca F."/>
            <person name="Marques E."/>
            <person name="Tomas M."/>
        </authorList>
    </citation>
    <scope>NUCLEOTIDE SEQUENCE [LARGE SCALE GENOMIC DNA]</scope>
    <source>
        <strain evidence="3 4">5-2Ac02</strain>
    </source>
</reference>
<evidence type="ECO:0000259" key="2">
    <source>
        <dbReference type="SMART" id="SM00278"/>
    </source>
</evidence>
<comment type="caution">
    <text evidence="3">The sequence shown here is derived from an EMBL/GenBank/DDBJ whole genome shotgun (WGS) entry which is preliminary data.</text>
</comment>
<feature type="signal peptide" evidence="1">
    <location>
        <begin position="1"/>
        <end position="35"/>
    </location>
</feature>
<dbReference type="GO" id="GO:0015628">
    <property type="term" value="P:protein secretion by the type II secretion system"/>
    <property type="evidence" value="ECO:0007669"/>
    <property type="project" value="TreeGrafter"/>
</dbReference>
<proteinExistence type="predicted"/>
<dbReference type="RefSeq" id="WP_070154826.1">
    <property type="nucleotide sequence ID" value="NZ_MKQS01000016.1"/>
</dbReference>
<evidence type="ECO:0000313" key="4">
    <source>
        <dbReference type="Proteomes" id="UP000186931"/>
    </source>
</evidence>
<feature type="domain" description="Helix-hairpin-helix DNA-binding motif class 1" evidence="2">
    <location>
        <begin position="133"/>
        <end position="152"/>
    </location>
</feature>
<dbReference type="GO" id="GO:0015627">
    <property type="term" value="C:type II protein secretion system complex"/>
    <property type="evidence" value="ECO:0007669"/>
    <property type="project" value="TreeGrafter"/>
</dbReference>
<dbReference type="EMBL" id="MKQS01000016">
    <property type="protein sequence ID" value="OFE43117.1"/>
    <property type="molecule type" value="Genomic_DNA"/>
</dbReference>
<dbReference type="STRING" id="202956.BJN41_09695"/>
<protein>
    <recommendedName>
        <fullName evidence="2">Helix-hairpin-helix DNA-binding motif class 1 domain-containing protein</fullName>
    </recommendedName>
</protein>
<dbReference type="PANTHER" id="PTHR21180">
    <property type="entry name" value="ENDONUCLEASE/EXONUCLEASE/PHOSPHATASE FAMILY DOMAIN-CONTAINING PROTEIN 1"/>
    <property type="match status" value="1"/>
</dbReference>
<name>A0A1E8E0J2_9GAMM</name>
<sequence length="155" mass="17452">MNISQQLKVSFRFFSFGWQCWLALLLCSISVWSTAQNVQSKPAQVDGHSYDQNYLKWKAQQAVQDQRLSATQATSSTTEHYLARPTQQSAHSNQVRLNSASLEQLQQLSGVGVKKAQAIVEYRKQNGKFQSIEELQQVKGIGPALFAKNKHKLAL</sequence>
<dbReference type="GO" id="GO:0003677">
    <property type="term" value="F:DNA binding"/>
    <property type="evidence" value="ECO:0007669"/>
    <property type="project" value="InterPro"/>
</dbReference>
<dbReference type="InterPro" id="IPR004509">
    <property type="entry name" value="Competence_ComEA_HhH"/>
</dbReference>
<dbReference type="NCBIfam" id="TIGR00426">
    <property type="entry name" value="competence protein ComEA helix-hairpin-helix repeat region"/>
    <property type="match status" value="1"/>
</dbReference>
<dbReference type="InterPro" id="IPR010994">
    <property type="entry name" value="RuvA_2-like"/>
</dbReference>
<dbReference type="Pfam" id="PF12836">
    <property type="entry name" value="HHH_3"/>
    <property type="match status" value="1"/>
</dbReference>
<accession>A0A1E8E0J2</accession>